<reference evidence="2 3" key="1">
    <citation type="journal article" date="2017" name="Curr. Biol.">
        <title>Genome architecture and evolution of a unichromosomal asexual nematode.</title>
        <authorList>
            <person name="Fradin H."/>
            <person name="Zegar C."/>
            <person name="Gutwein M."/>
            <person name="Lucas J."/>
            <person name="Kovtun M."/>
            <person name="Corcoran D."/>
            <person name="Baugh L.R."/>
            <person name="Kiontke K."/>
            <person name="Gunsalus K."/>
            <person name="Fitch D.H."/>
            <person name="Piano F."/>
        </authorList>
    </citation>
    <scope>NUCLEOTIDE SEQUENCE [LARGE SCALE GENOMIC DNA]</scope>
    <source>
        <strain evidence="2">PF1309</strain>
    </source>
</reference>
<evidence type="ECO:0000256" key="1">
    <source>
        <dbReference type="SAM" id="MobiDB-lite"/>
    </source>
</evidence>
<protein>
    <submittedName>
        <fullName evidence="2">Uncharacterized protein</fullName>
    </submittedName>
</protein>
<sequence>MPRRNRVAANFYASLKRSSSNAGGNQGSSSSKVPRNDSVSGRQPAQRQNLVVNWANPQEPVRKLLVDWVNTVADESSTDVLFDEDMKVSLSESSVNSSLENGPSSSKHNEDKISLNNETKTEWKFVDPECVAKSFLFTPSGEQIPYNEETKQRVGDALPEHGLMAVDGMTSAAVKARGTDTEYVLIMQAGVALVTNAQIKILDKIMADLENGEGGLLNSAPNWEMVKPFTFAKQFLFTPDGKPIPHAEALERIEEALPEFPLIDLDEMTAACVKARGTSCEIALQTMAGMALYVNANAENRYEDMVESAGEQNELNEPAPKNNSNGNRRNFKDNDIIMPHQIDMDAVLALGPIFVPLHVLTTESCDLIEAVQSRPVPSIHTLGKAVQKLVAAIITYVYDDYPDVVCISQSLHSTNFIPISPDFMVKLMDIISAATHLDALFPNEFERGIHRNSIHEKISKQINTFFENKRREFTRQNGNRQDLLARVKEITDEFHRQNGVQEQQRPGHFLVKTEDE</sequence>
<feature type="compositionally biased region" description="Polar residues" evidence="1">
    <location>
        <begin position="310"/>
        <end position="328"/>
    </location>
</feature>
<accession>A0A2A2L287</accession>
<organism evidence="2 3">
    <name type="scientific">Diploscapter pachys</name>
    <dbReference type="NCBI Taxonomy" id="2018661"/>
    <lineage>
        <taxon>Eukaryota</taxon>
        <taxon>Metazoa</taxon>
        <taxon>Ecdysozoa</taxon>
        <taxon>Nematoda</taxon>
        <taxon>Chromadorea</taxon>
        <taxon>Rhabditida</taxon>
        <taxon>Rhabditina</taxon>
        <taxon>Rhabditomorpha</taxon>
        <taxon>Rhabditoidea</taxon>
        <taxon>Rhabditidae</taxon>
        <taxon>Diploscapter</taxon>
    </lineage>
</organism>
<evidence type="ECO:0000313" key="2">
    <source>
        <dbReference type="EMBL" id="PAV80386.1"/>
    </source>
</evidence>
<gene>
    <name evidence="2" type="ORF">WR25_20660</name>
</gene>
<dbReference type="EMBL" id="LIAE01007279">
    <property type="protein sequence ID" value="PAV80386.1"/>
    <property type="molecule type" value="Genomic_DNA"/>
</dbReference>
<dbReference type="Proteomes" id="UP000218231">
    <property type="component" value="Unassembled WGS sequence"/>
</dbReference>
<name>A0A2A2L287_9BILA</name>
<feature type="compositionally biased region" description="Polar residues" evidence="1">
    <location>
        <begin position="37"/>
        <end position="50"/>
    </location>
</feature>
<comment type="caution">
    <text evidence="2">The sequence shown here is derived from an EMBL/GenBank/DDBJ whole genome shotgun (WGS) entry which is preliminary data.</text>
</comment>
<dbReference type="AlphaFoldDB" id="A0A2A2L287"/>
<evidence type="ECO:0000313" key="3">
    <source>
        <dbReference type="Proteomes" id="UP000218231"/>
    </source>
</evidence>
<feature type="region of interest" description="Disordered" evidence="1">
    <location>
        <begin position="305"/>
        <end position="332"/>
    </location>
</feature>
<keyword evidence="3" id="KW-1185">Reference proteome</keyword>
<feature type="compositionally biased region" description="Low complexity" evidence="1">
    <location>
        <begin position="18"/>
        <end position="31"/>
    </location>
</feature>
<feature type="region of interest" description="Disordered" evidence="1">
    <location>
        <begin position="93"/>
        <end position="114"/>
    </location>
</feature>
<proteinExistence type="predicted"/>
<feature type="region of interest" description="Disordered" evidence="1">
    <location>
        <begin position="1"/>
        <end position="50"/>
    </location>
</feature>